<keyword evidence="2" id="KW-1185">Reference proteome</keyword>
<gene>
    <name evidence="1" type="ORF">Aargi30884_20550</name>
</gene>
<name>A0A6N4TM57_9FIRM</name>
<dbReference type="Proteomes" id="UP000464754">
    <property type="component" value="Chromosome"/>
</dbReference>
<protein>
    <submittedName>
        <fullName evidence="1">Uncharacterized protein</fullName>
    </submittedName>
</protein>
<dbReference type="EMBL" id="AP019695">
    <property type="protein sequence ID" value="BBK23152.1"/>
    <property type="molecule type" value="Genomic_DNA"/>
</dbReference>
<dbReference type="RefSeq" id="WP_163052220.1">
    <property type="nucleotide sequence ID" value="NZ_AP019695.1"/>
</dbReference>
<evidence type="ECO:0000313" key="1">
    <source>
        <dbReference type="EMBL" id="BBK23152.1"/>
    </source>
</evidence>
<organism evidence="1 2">
    <name type="scientific">Amedibacterium intestinale</name>
    <dbReference type="NCBI Taxonomy" id="2583452"/>
    <lineage>
        <taxon>Bacteria</taxon>
        <taxon>Bacillati</taxon>
        <taxon>Bacillota</taxon>
        <taxon>Erysipelotrichia</taxon>
        <taxon>Erysipelotrichales</taxon>
        <taxon>Erysipelotrichaceae</taxon>
        <taxon>Amedibacterium</taxon>
    </lineage>
</organism>
<dbReference type="KEGG" id="aarg:Aargi30884_20550"/>
<evidence type="ECO:0000313" key="2">
    <source>
        <dbReference type="Proteomes" id="UP000464754"/>
    </source>
</evidence>
<accession>A0A6N4TM57</accession>
<sequence length="161" mass="18892">MGLFNHLFKGPQVDMEKSNANARKMRELFNSKVENGDDYKIIFGYSEDVGRFNYGFVHGSKTKIGNLIVGWKEEDVTIVVVPTIPDLSECGEPTYYRRNEILKAYRNKYPTDAFIIYPDKKSYIGINAYDWLDDEKLYVYVSQEKELEEFTDFFKQKFSTK</sequence>
<proteinExistence type="predicted"/>
<dbReference type="AlphaFoldDB" id="A0A6N4TM57"/>
<reference evidence="2" key="1">
    <citation type="submission" date="2019-05" db="EMBL/GenBank/DDBJ databases">
        <title>Complete genome sequencing of Absiella argi strain JCM 30884.</title>
        <authorList>
            <person name="Sakamoto M."/>
            <person name="Murakami T."/>
            <person name="Mori H."/>
        </authorList>
    </citation>
    <scope>NUCLEOTIDE SEQUENCE [LARGE SCALE GENOMIC DNA]</scope>
    <source>
        <strain evidence="2">JCM 30884</strain>
    </source>
</reference>